<proteinExistence type="predicted"/>
<dbReference type="KEGG" id="vab:WPS_10090"/>
<evidence type="ECO:0000313" key="3">
    <source>
        <dbReference type="Proteomes" id="UP001317532"/>
    </source>
</evidence>
<dbReference type="Proteomes" id="UP001317532">
    <property type="component" value="Chromosome"/>
</dbReference>
<feature type="transmembrane region" description="Helical" evidence="1">
    <location>
        <begin position="46"/>
        <end position="68"/>
    </location>
</feature>
<accession>A0AAN1XUF1</accession>
<evidence type="ECO:0000313" key="2">
    <source>
        <dbReference type="EMBL" id="BDE05733.1"/>
    </source>
</evidence>
<organism evidence="2 3">
    <name type="scientific">Vulcanimicrobium alpinum</name>
    <dbReference type="NCBI Taxonomy" id="3016050"/>
    <lineage>
        <taxon>Bacteria</taxon>
        <taxon>Bacillati</taxon>
        <taxon>Vulcanimicrobiota</taxon>
        <taxon>Vulcanimicrobiia</taxon>
        <taxon>Vulcanimicrobiales</taxon>
        <taxon>Vulcanimicrobiaceae</taxon>
        <taxon>Vulcanimicrobium</taxon>
    </lineage>
</organism>
<sequence length="109" mass="11729">MSPVIVARFAASIVLNALAFIVWDVGTRPPLRLLRDVAGGVRTPRLLLTGLLRFAAGAGLLVAAGVIARPGMPSQRAFTFIETGMLIAALLIETLIGADLRRWVRTPRR</sequence>
<dbReference type="RefSeq" id="WP_317996756.1">
    <property type="nucleotide sequence ID" value="NZ_AP025523.1"/>
</dbReference>
<keyword evidence="1" id="KW-0812">Transmembrane</keyword>
<keyword evidence="1" id="KW-1133">Transmembrane helix</keyword>
<dbReference type="EMBL" id="AP025523">
    <property type="protein sequence ID" value="BDE05733.1"/>
    <property type="molecule type" value="Genomic_DNA"/>
</dbReference>
<evidence type="ECO:0000256" key="1">
    <source>
        <dbReference type="SAM" id="Phobius"/>
    </source>
</evidence>
<protein>
    <submittedName>
        <fullName evidence="2">Uncharacterized protein</fullName>
    </submittedName>
</protein>
<keyword evidence="3" id="KW-1185">Reference proteome</keyword>
<dbReference type="AlphaFoldDB" id="A0AAN1XUF1"/>
<feature type="transmembrane region" description="Helical" evidence="1">
    <location>
        <begin position="6"/>
        <end position="25"/>
    </location>
</feature>
<keyword evidence="1" id="KW-0472">Membrane</keyword>
<name>A0AAN1XUF1_UNVUL</name>
<feature type="transmembrane region" description="Helical" evidence="1">
    <location>
        <begin position="80"/>
        <end position="100"/>
    </location>
</feature>
<gene>
    <name evidence="2" type="ORF">WPS_10090</name>
</gene>
<reference evidence="2 3" key="1">
    <citation type="journal article" date="2022" name="ISME Commun">
        <title>Vulcanimicrobium alpinus gen. nov. sp. nov., the first cultivated representative of the candidate phylum 'Eremiobacterota', is a metabolically versatile aerobic anoxygenic phototroph.</title>
        <authorList>
            <person name="Yabe S."/>
            <person name="Muto K."/>
            <person name="Abe K."/>
            <person name="Yokota A."/>
            <person name="Staudigel H."/>
            <person name="Tebo B.M."/>
        </authorList>
    </citation>
    <scope>NUCLEOTIDE SEQUENCE [LARGE SCALE GENOMIC DNA]</scope>
    <source>
        <strain evidence="2 3">WC8-2</strain>
    </source>
</reference>